<sequence>MLSSNPFRRSPAEPELRTRGFACASAALIMVLVAAAAGAAEIDVRSIQAATPGASGTAAPAVALRFGSATMTIAQQTELFVDFSNPNPTPAVLSAATVVQLPLELQIKGESVTNCRAYFSTTITPSSITFFGGSTIPPATTCRFLFPGVSPRETGSYTLTVPAGGLQTDLGSNADPASATLTVTGTGLSVEQVFDPPSVAVGASSRLTVTLRNDGALPASFSQPFTGFLPSQLETAAAPNAATTCSGGTASATRDTVVLSAGASLPAGAACTLAVDVASPLPGSYTSQVAAGAMQTTAGTNALASTATLTIAPGSGSAPLVALAPAAFSLSTPANRSVSASLSIANASGSNPLIYRVEPREAARVAWTPRVLGSPVDFRLDDGSIEGIVGRTGGNRSFGSVWLNRFTVAEAMTIDSISVFWPAALPGGGQSSGLQLGMQPNLLVYYDAAASGSPVNAVRIGVDRRVSIGALDAFETYPAQFAVPGAGDVYIGFVDEWAVRVGGYPGVVVPAARDVTQPQQRSWVSGTSSPNVLTDLVNLASNGFTASSEAMGIPGNWMIRATGSTGASATVCNGPATQWLSATPASGWLNGGGSTAIEIVADPAAASLAEGTYQANLCVSSNDAQQSQTPVPVTLTVTPATCVVKDTVFCDGLDVAAEAKGVHRAN</sequence>
<gene>
    <name evidence="2" type="ORF">DFR29_101315</name>
</gene>
<accession>A0A4R6ZA47</accession>
<evidence type="ECO:0000313" key="2">
    <source>
        <dbReference type="EMBL" id="TDR48692.1"/>
    </source>
</evidence>
<name>A0A4R6ZA47_9GAMM</name>
<dbReference type="Pfam" id="PF25564">
    <property type="entry name" value="DUF7933"/>
    <property type="match status" value="2"/>
</dbReference>
<evidence type="ECO:0000259" key="1">
    <source>
        <dbReference type="Pfam" id="PF25564"/>
    </source>
</evidence>
<organism evidence="2 3">
    <name type="scientific">Tahibacter aquaticus</name>
    <dbReference type="NCBI Taxonomy" id="520092"/>
    <lineage>
        <taxon>Bacteria</taxon>
        <taxon>Pseudomonadati</taxon>
        <taxon>Pseudomonadota</taxon>
        <taxon>Gammaproteobacteria</taxon>
        <taxon>Lysobacterales</taxon>
        <taxon>Rhodanobacteraceae</taxon>
        <taxon>Tahibacter</taxon>
    </lineage>
</organism>
<dbReference type="AlphaFoldDB" id="A0A4R6ZA47"/>
<dbReference type="InterPro" id="IPR057693">
    <property type="entry name" value="DUF7933"/>
</dbReference>
<protein>
    <recommendedName>
        <fullName evidence="1">DUF7933 domain-containing protein</fullName>
    </recommendedName>
</protein>
<dbReference type="InterPro" id="IPR013783">
    <property type="entry name" value="Ig-like_fold"/>
</dbReference>
<proteinExistence type="predicted"/>
<dbReference type="Gene3D" id="2.60.40.10">
    <property type="entry name" value="Immunoglobulins"/>
    <property type="match status" value="1"/>
</dbReference>
<dbReference type="EMBL" id="SNZH01000001">
    <property type="protein sequence ID" value="TDR48692.1"/>
    <property type="molecule type" value="Genomic_DNA"/>
</dbReference>
<feature type="domain" description="DUF7933" evidence="1">
    <location>
        <begin position="60"/>
        <end position="183"/>
    </location>
</feature>
<dbReference type="Proteomes" id="UP000295293">
    <property type="component" value="Unassembled WGS sequence"/>
</dbReference>
<feature type="domain" description="DUF7933" evidence="1">
    <location>
        <begin position="190"/>
        <end position="311"/>
    </location>
</feature>
<reference evidence="2 3" key="1">
    <citation type="submission" date="2019-03" db="EMBL/GenBank/DDBJ databases">
        <title>Genomic Encyclopedia of Type Strains, Phase IV (KMG-IV): sequencing the most valuable type-strain genomes for metagenomic binning, comparative biology and taxonomic classification.</title>
        <authorList>
            <person name="Goeker M."/>
        </authorList>
    </citation>
    <scope>NUCLEOTIDE SEQUENCE [LARGE SCALE GENOMIC DNA]</scope>
    <source>
        <strain evidence="2 3">DSM 21667</strain>
    </source>
</reference>
<keyword evidence="3" id="KW-1185">Reference proteome</keyword>
<evidence type="ECO:0000313" key="3">
    <source>
        <dbReference type="Proteomes" id="UP000295293"/>
    </source>
</evidence>
<comment type="caution">
    <text evidence="2">The sequence shown here is derived from an EMBL/GenBank/DDBJ whole genome shotgun (WGS) entry which is preliminary data.</text>
</comment>